<evidence type="ECO:0000313" key="3">
    <source>
        <dbReference type="Proteomes" id="UP000594638"/>
    </source>
</evidence>
<dbReference type="Pfam" id="PF09331">
    <property type="entry name" value="DUF1985"/>
    <property type="match status" value="1"/>
</dbReference>
<proteinExistence type="predicted"/>
<feature type="domain" description="DUF1985" evidence="1">
    <location>
        <begin position="47"/>
        <end position="131"/>
    </location>
</feature>
<dbReference type="EMBL" id="CACTIH010005448">
    <property type="protein sequence ID" value="CAA2993347.1"/>
    <property type="molecule type" value="Genomic_DNA"/>
</dbReference>
<name>A0A8S0SP27_OLEEU</name>
<dbReference type="OrthoDB" id="1930729at2759"/>
<comment type="caution">
    <text evidence="2">The sequence shown here is derived from an EMBL/GenBank/DDBJ whole genome shotgun (WGS) entry which is preliminary data.</text>
</comment>
<protein>
    <recommendedName>
        <fullName evidence="1">DUF1985 domain-containing protein</fullName>
    </recommendedName>
</protein>
<accession>A0A8S0SP27</accession>
<keyword evidence="3" id="KW-1185">Reference proteome</keyword>
<dbReference type="AlphaFoldDB" id="A0A8S0SP27"/>
<dbReference type="Gramene" id="OE9A098757T1">
    <property type="protein sequence ID" value="OE9A098757C1"/>
    <property type="gene ID" value="OE9A098757"/>
</dbReference>
<evidence type="ECO:0000313" key="2">
    <source>
        <dbReference type="EMBL" id="CAA2993347.1"/>
    </source>
</evidence>
<dbReference type="PANTHER" id="PTHR48449">
    <property type="entry name" value="DUF1985 DOMAIN-CONTAINING PROTEIN"/>
    <property type="match status" value="1"/>
</dbReference>
<sequence length="453" mass="52036">MWVHISQRSNLKYVKTVMDHFDERQCEDFRNFSLDYLAEGDDFDRLLERRRLKERYFKSNDKISLAQLQSIVARSSTNRADRYKLGLVLIVEGVFNVSDNNVDIHLPTLSIVDDLDFFFTYPWDRVTYRRLLHGFRGSFERKFQKAKKRKEITYTVYGFPIAMQVWAYEMILEIGERISQRVGDRMPRLFRWSTRKQPQHHTYDAFFRNVQYDNPQCLCSMTLLGLFLRRILIHPTPVVELVDSREGKIWMTECLLEEVVRMRHPEMMTATGSQEVIAMTTTVRIVIVMTVRILHVTFQCTRLREFIAAYVAPPTPTTIPSMIVPIFEAGISGSLPQDGAHVAPYPDDVHEPLPTSIDDLQDGGRNQPHMAMPDLNDGAVTEPSHVVGVSDVELDGCNVMNGEGVVAKVPVPTPVPEVGGKVTMTRRLSAWLQRPTPAMRTHTRGGRGKRIKK</sequence>
<dbReference type="PANTHER" id="PTHR48449:SF1">
    <property type="entry name" value="DUF1985 DOMAIN-CONTAINING PROTEIN"/>
    <property type="match status" value="1"/>
</dbReference>
<dbReference type="InterPro" id="IPR015410">
    <property type="entry name" value="DUF1985"/>
</dbReference>
<evidence type="ECO:0000259" key="1">
    <source>
        <dbReference type="Pfam" id="PF09331"/>
    </source>
</evidence>
<organism evidence="2 3">
    <name type="scientific">Olea europaea subsp. europaea</name>
    <dbReference type="NCBI Taxonomy" id="158383"/>
    <lineage>
        <taxon>Eukaryota</taxon>
        <taxon>Viridiplantae</taxon>
        <taxon>Streptophyta</taxon>
        <taxon>Embryophyta</taxon>
        <taxon>Tracheophyta</taxon>
        <taxon>Spermatophyta</taxon>
        <taxon>Magnoliopsida</taxon>
        <taxon>eudicotyledons</taxon>
        <taxon>Gunneridae</taxon>
        <taxon>Pentapetalae</taxon>
        <taxon>asterids</taxon>
        <taxon>lamiids</taxon>
        <taxon>Lamiales</taxon>
        <taxon>Oleaceae</taxon>
        <taxon>Oleeae</taxon>
        <taxon>Olea</taxon>
    </lineage>
</organism>
<reference evidence="2 3" key="1">
    <citation type="submission" date="2019-12" db="EMBL/GenBank/DDBJ databases">
        <authorList>
            <person name="Alioto T."/>
            <person name="Alioto T."/>
            <person name="Gomez Garrido J."/>
        </authorList>
    </citation>
    <scope>NUCLEOTIDE SEQUENCE [LARGE SCALE GENOMIC DNA]</scope>
</reference>
<gene>
    <name evidence="2" type="ORF">OLEA9_A098757</name>
</gene>
<dbReference type="Proteomes" id="UP000594638">
    <property type="component" value="Unassembled WGS sequence"/>
</dbReference>